<dbReference type="Proteomes" id="UP001202887">
    <property type="component" value="Unassembled WGS sequence"/>
</dbReference>
<reference evidence="2" key="2">
    <citation type="submission" date="2022-03" db="EMBL/GenBank/DDBJ databases">
        <authorList>
            <person name="Ryngajllo M."/>
            <person name="Jacek P."/>
            <person name="Kubiak K."/>
        </authorList>
    </citation>
    <scope>NUCLEOTIDE SEQUENCE</scope>
    <source>
        <strain evidence="2">SI1</strain>
    </source>
</reference>
<proteinExistence type="predicted"/>
<comment type="caution">
    <text evidence="2">The sequence shown here is derived from an EMBL/GenBank/DDBJ whole genome shotgun (WGS) entry which is preliminary data.</text>
</comment>
<evidence type="ECO:0000313" key="3">
    <source>
        <dbReference type="Proteomes" id="UP001202887"/>
    </source>
</evidence>
<feature type="compositionally biased region" description="Pro residues" evidence="1">
    <location>
        <begin position="36"/>
        <end position="47"/>
    </location>
</feature>
<feature type="compositionally biased region" description="Basic and acidic residues" evidence="1">
    <location>
        <begin position="60"/>
        <end position="70"/>
    </location>
</feature>
<gene>
    <name evidence="2" type="ORF">K1W68_13025</name>
</gene>
<evidence type="ECO:0000313" key="2">
    <source>
        <dbReference type="EMBL" id="MCJ8354900.1"/>
    </source>
</evidence>
<accession>A0AAW5EUD3</accession>
<evidence type="ECO:0000256" key="1">
    <source>
        <dbReference type="SAM" id="MobiDB-lite"/>
    </source>
</evidence>
<dbReference type="EMBL" id="JAIBCX010000042">
    <property type="protein sequence ID" value="MCJ8354900.1"/>
    <property type="molecule type" value="Genomic_DNA"/>
</dbReference>
<dbReference type="AlphaFoldDB" id="A0AAW5EUD3"/>
<organism evidence="2 3">
    <name type="scientific">Novacetimonas hansenii</name>
    <name type="common">Komagataeibacter hansenii</name>
    <dbReference type="NCBI Taxonomy" id="436"/>
    <lineage>
        <taxon>Bacteria</taxon>
        <taxon>Pseudomonadati</taxon>
        <taxon>Pseudomonadota</taxon>
        <taxon>Alphaproteobacteria</taxon>
        <taxon>Acetobacterales</taxon>
        <taxon>Acetobacteraceae</taxon>
        <taxon>Novacetimonas</taxon>
    </lineage>
</organism>
<reference evidence="2" key="1">
    <citation type="journal article" date="2021" name="Polymers (Basel)">
        <title>Highly Stretchable Bacterial Cellulose Produced by Komagataeibacter hansenii SI1.</title>
        <authorList>
            <person name="Cielecka I."/>
            <person name="Ryngajllo M."/>
            <person name="Maniukiewicz W."/>
            <person name="Bielecki S."/>
        </authorList>
    </citation>
    <scope>NUCLEOTIDE SEQUENCE</scope>
    <source>
        <strain evidence="2">SI1</strain>
    </source>
</reference>
<sequence>MPPPRRSERVLLRRSILVSGGLHVALLLAVILRLPVPTPPEPPPPPTVEMEFTSDSGDAPPHKGEKPAPK</sequence>
<name>A0AAW5EUD3_NOVHA</name>
<feature type="region of interest" description="Disordered" evidence="1">
    <location>
        <begin position="35"/>
        <end position="70"/>
    </location>
</feature>
<protein>
    <submittedName>
        <fullName evidence="2">Energy transducer TonB</fullName>
    </submittedName>
</protein>
<feature type="non-terminal residue" evidence="2">
    <location>
        <position position="70"/>
    </location>
</feature>